<name>A0A511HK10_9BACT</name>
<dbReference type="Proteomes" id="UP000198717">
    <property type="component" value="Unassembled WGS sequence"/>
</dbReference>
<accession>A0A511HK10</accession>
<dbReference type="Proteomes" id="UP000321224">
    <property type="component" value="Unassembled WGS sequence"/>
</dbReference>
<dbReference type="EMBL" id="BJVY01000040">
    <property type="protein sequence ID" value="GEL73906.1"/>
    <property type="molecule type" value="Genomic_DNA"/>
</dbReference>
<keyword evidence="8" id="KW-1185">Reference proteome</keyword>
<comment type="similarity">
    <text evidence="1">Belongs to the delta endotoxin family.</text>
</comment>
<dbReference type="Pfam" id="PF01419">
    <property type="entry name" value="Jacalin"/>
    <property type="match status" value="1"/>
</dbReference>
<protein>
    <recommendedName>
        <fullName evidence="5">Jacalin-type lectin domain-containing protein</fullName>
    </recommendedName>
</protein>
<evidence type="ECO:0000256" key="2">
    <source>
        <dbReference type="ARBA" id="ARBA00022656"/>
    </source>
</evidence>
<dbReference type="SUPFAM" id="SSF56849">
    <property type="entry name" value="delta-Endotoxin (insectocide), N-terminal domain"/>
    <property type="match status" value="1"/>
</dbReference>
<evidence type="ECO:0000256" key="1">
    <source>
        <dbReference type="ARBA" id="ARBA00007819"/>
    </source>
</evidence>
<keyword evidence="2" id="KW-0800">Toxin</keyword>
<dbReference type="InterPro" id="IPR036716">
    <property type="entry name" value="Pest_crys_N_sf"/>
</dbReference>
<evidence type="ECO:0000256" key="4">
    <source>
        <dbReference type="ARBA" id="ARBA00023026"/>
    </source>
</evidence>
<dbReference type="Gene3D" id="2.100.10.30">
    <property type="entry name" value="Jacalin-like lectin domain"/>
    <property type="match status" value="1"/>
</dbReference>
<dbReference type="InterPro" id="IPR036404">
    <property type="entry name" value="Jacalin-like_lectin_dom_sf"/>
</dbReference>
<gene>
    <name evidence="6" type="ORF">MVI01_56900</name>
    <name evidence="7" type="ORF">SAMN04488504_113102</name>
</gene>
<reference evidence="6 9" key="2">
    <citation type="submission" date="2019-07" db="EMBL/GenBank/DDBJ databases">
        <title>Whole genome shotgun sequence of Myxococcus virescens NBRC 100334.</title>
        <authorList>
            <person name="Hosoyama A."/>
            <person name="Uohara A."/>
            <person name="Ohji S."/>
            <person name="Ichikawa N."/>
        </authorList>
    </citation>
    <scope>NUCLEOTIDE SEQUENCE [LARGE SCALE GENOMIC DNA]</scope>
    <source>
        <strain evidence="6 9">NBRC 100334</strain>
    </source>
</reference>
<dbReference type="GO" id="GO:0030435">
    <property type="term" value="P:sporulation resulting in formation of a cellular spore"/>
    <property type="evidence" value="ECO:0007669"/>
    <property type="project" value="UniProtKB-KW"/>
</dbReference>
<dbReference type="RefSeq" id="WP_244172093.1">
    <property type="nucleotide sequence ID" value="NZ_BJVY01000040.1"/>
</dbReference>
<proteinExistence type="inferred from homology"/>
<evidence type="ECO:0000313" key="7">
    <source>
        <dbReference type="EMBL" id="SDE85457.1"/>
    </source>
</evidence>
<evidence type="ECO:0000313" key="9">
    <source>
        <dbReference type="Proteomes" id="UP000321224"/>
    </source>
</evidence>
<evidence type="ECO:0000313" key="6">
    <source>
        <dbReference type="EMBL" id="GEL73906.1"/>
    </source>
</evidence>
<sequence length="550" mass="60454">MPSTSASGTWVQFFDMWGYQHAYINFTGAQNVSDLDDYKFTLFGSSSPGGAKVGDHIESLVTGPQTWLIVYEDKDYNKKHPSKTKLYFGPNTLVSNLEGEYRFNDNIDSFQMFSAQPADWPGASAARNGAITQLAIVEEKALFATISSDLESLVGALLNLIPDIGGFLSSLMGIFWPSTTNPNLIWEAIQRYIVKAVYLGVESSVMSSIENEFRGILNAIKLYQNDRLYNEYDGLCQLIADRAPYFTYNAKYPASQYPSQKLPYSSAYFTIALAIYSARWRYFDQIYASAPWYPTEGPAKREAFRLALDSMLEQATAALKVMAKQAFNEQKAWAESKAQNQHREREAFLYTQQFAVNTLGWLAPSFMWPCFGSTGQLPVQSVIHALTGPYGGAENISGGGRAKDAAANGQNISRVLLRTGSRVDGLQIWLDGSEQPLRGAAGGNTVCDVTFAEGEYVVAAFGYGGTLDAGSLNQLYLRTNLGRQFGGGAPGSTWFQSLAPQGVDARLSGFTSALQPNTLNSISLIWRFETPTTPGFDPIAWLDLPGLTDR</sequence>
<evidence type="ECO:0000256" key="3">
    <source>
        <dbReference type="ARBA" id="ARBA00022969"/>
    </source>
</evidence>
<feature type="domain" description="Jacalin-type lectin" evidence="5">
    <location>
        <begin position="398"/>
        <end position="522"/>
    </location>
</feature>
<dbReference type="Gene3D" id="1.20.190.10">
    <property type="entry name" value="Pesticidal crystal protein, N-terminal domain"/>
    <property type="match status" value="1"/>
</dbReference>
<evidence type="ECO:0000259" key="5">
    <source>
        <dbReference type="Pfam" id="PF01419"/>
    </source>
</evidence>
<evidence type="ECO:0000313" key="8">
    <source>
        <dbReference type="Proteomes" id="UP000198717"/>
    </source>
</evidence>
<dbReference type="AlphaFoldDB" id="A0A511HK10"/>
<keyword evidence="4" id="KW-0843">Virulence</keyword>
<organism evidence="6 9">
    <name type="scientific">Myxococcus virescens</name>
    <dbReference type="NCBI Taxonomy" id="83456"/>
    <lineage>
        <taxon>Bacteria</taxon>
        <taxon>Pseudomonadati</taxon>
        <taxon>Myxococcota</taxon>
        <taxon>Myxococcia</taxon>
        <taxon>Myxococcales</taxon>
        <taxon>Cystobacterineae</taxon>
        <taxon>Myxococcaceae</taxon>
        <taxon>Myxococcus</taxon>
    </lineage>
</organism>
<comment type="caution">
    <text evidence="6">The sequence shown here is derived from an EMBL/GenBank/DDBJ whole genome shotgun (WGS) entry which is preliminary data.</text>
</comment>
<dbReference type="EMBL" id="FNAJ01000013">
    <property type="protein sequence ID" value="SDE85457.1"/>
    <property type="molecule type" value="Genomic_DNA"/>
</dbReference>
<keyword evidence="3" id="KW-0749">Sporulation</keyword>
<dbReference type="Gene3D" id="2.60.20.10">
    <property type="entry name" value="Crystallins"/>
    <property type="match status" value="1"/>
</dbReference>
<dbReference type="GO" id="GO:0090729">
    <property type="term" value="F:toxin activity"/>
    <property type="evidence" value="ECO:0007669"/>
    <property type="project" value="UniProtKB-KW"/>
</dbReference>
<dbReference type="SUPFAM" id="SSF51101">
    <property type="entry name" value="Mannose-binding lectins"/>
    <property type="match status" value="1"/>
</dbReference>
<dbReference type="InterPro" id="IPR001229">
    <property type="entry name" value="Jacalin-like_lectin_dom"/>
</dbReference>
<reference evidence="7 8" key="1">
    <citation type="submission" date="2016-10" db="EMBL/GenBank/DDBJ databases">
        <authorList>
            <person name="Varghese N."/>
            <person name="Submissions S."/>
        </authorList>
    </citation>
    <scope>NUCLEOTIDE SEQUENCE [LARGE SCALE GENOMIC DNA]</scope>
    <source>
        <strain evidence="7 8">DSM 2260</strain>
    </source>
</reference>